<comment type="caution">
    <text evidence="2">The sequence shown here is derived from an EMBL/GenBank/DDBJ whole genome shotgun (WGS) entry which is preliminary data.</text>
</comment>
<dbReference type="Gene3D" id="2.60.120.260">
    <property type="entry name" value="Galactose-binding domain-like"/>
    <property type="match status" value="1"/>
</dbReference>
<evidence type="ECO:0000313" key="2">
    <source>
        <dbReference type="EMBL" id="KWT65546.1"/>
    </source>
</evidence>
<name>A0A109BB52_HYPSL</name>
<dbReference type="RefSeq" id="WP_068463467.1">
    <property type="nucleotide sequence ID" value="NZ_LMTR01000078.1"/>
</dbReference>
<dbReference type="STRING" id="121290.APY04_2784"/>
<keyword evidence="3" id="KW-1185">Reference proteome</keyword>
<dbReference type="Gene3D" id="1.25.40.10">
    <property type="entry name" value="Tetratricopeptide repeat domain"/>
    <property type="match status" value="1"/>
</dbReference>
<keyword evidence="1" id="KW-0812">Transmembrane</keyword>
<evidence type="ECO:0008006" key="4">
    <source>
        <dbReference type="Google" id="ProtNLM"/>
    </source>
</evidence>
<accession>A0A109BB52</accession>
<dbReference type="EMBL" id="LMTR01000078">
    <property type="protein sequence ID" value="KWT65546.1"/>
    <property type="molecule type" value="Genomic_DNA"/>
</dbReference>
<reference evidence="2 3" key="1">
    <citation type="submission" date="2015-10" db="EMBL/GenBank/DDBJ databases">
        <title>Transcriptomic analysis of a linuron degrading triple-species bacterial consortium.</title>
        <authorList>
            <person name="Albers P."/>
        </authorList>
    </citation>
    <scope>NUCLEOTIDE SEQUENCE [LARGE SCALE GENOMIC DNA]</scope>
    <source>
        <strain evidence="2 3">WDL6</strain>
    </source>
</reference>
<dbReference type="AlphaFoldDB" id="A0A109BB52"/>
<feature type="transmembrane region" description="Helical" evidence="1">
    <location>
        <begin position="12"/>
        <end position="34"/>
    </location>
</feature>
<organism evidence="2 3">
    <name type="scientific">Hyphomicrobium sulfonivorans</name>
    <dbReference type="NCBI Taxonomy" id="121290"/>
    <lineage>
        <taxon>Bacteria</taxon>
        <taxon>Pseudomonadati</taxon>
        <taxon>Pseudomonadota</taxon>
        <taxon>Alphaproteobacteria</taxon>
        <taxon>Hyphomicrobiales</taxon>
        <taxon>Hyphomicrobiaceae</taxon>
        <taxon>Hyphomicrobium</taxon>
    </lineage>
</organism>
<keyword evidence="1" id="KW-0472">Membrane</keyword>
<protein>
    <recommendedName>
        <fullName evidence="4">Tetratricopeptide repeat protein</fullName>
    </recommendedName>
</protein>
<evidence type="ECO:0000256" key="1">
    <source>
        <dbReference type="SAM" id="Phobius"/>
    </source>
</evidence>
<dbReference type="Proteomes" id="UP000059074">
    <property type="component" value="Unassembled WGS sequence"/>
</dbReference>
<sequence>MARVSASVPQPTKLLTGRGVAAILLAGFAFYIWFAHQLPAYLATVAPETALTFNASDATALIALSDEKLRRSDGDGAEPGQVEKPELLKWSEIGRLAVSPKSECPLTADDREQMTADLKRALQSKPLSARAFEILGRLAELDGDSKRADIYMRAAVNRSAGSTDALVWLIRDAMMREDADAALRYTDVLLRKRPQTGNQLFPVLAYVAERSSGEPFPATEAQKRLIELLAGEPRWRANFFRGVVRHIHDARTPLVLMTALRETEAPATPQEINGYLRFLIEKRLYSFAYYVWLQFIDKEQLAAVGFLTNGSFDIEPSGAPFDWTIAGGSGVSIDTVERIDAEGNRALYLEFGAGRAKFPGVSQITVLSGGRYKLSGRLQGELSGRRGMVWRMRCLPTNQVIAESPMFLARELGWAPFEAEFEVPAEGCAAQEIRLVLDARSASEELISGHVWYDALKIRRQEDEEQ</sequence>
<evidence type="ECO:0000313" key="3">
    <source>
        <dbReference type="Proteomes" id="UP000059074"/>
    </source>
</evidence>
<dbReference type="SUPFAM" id="SSF48452">
    <property type="entry name" value="TPR-like"/>
    <property type="match status" value="1"/>
</dbReference>
<dbReference type="OrthoDB" id="8410830at2"/>
<gene>
    <name evidence="2" type="ORF">APY04_2784</name>
</gene>
<dbReference type="InterPro" id="IPR011990">
    <property type="entry name" value="TPR-like_helical_dom_sf"/>
</dbReference>
<dbReference type="PATRIC" id="fig|121290.4.peg.74"/>
<keyword evidence="1" id="KW-1133">Transmembrane helix</keyword>
<proteinExistence type="predicted"/>